<dbReference type="AlphaFoldDB" id="A0A507E785"/>
<evidence type="ECO:0000259" key="10">
    <source>
        <dbReference type="PROSITE" id="PS51698"/>
    </source>
</evidence>
<dbReference type="STRING" id="109895.A0A507E785"/>
<comment type="catalytic activity">
    <reaction evidence="1">
        <text>S-ubiquitinyl-[E2 ubiquitin-conjugating enzyme]-L-cysteine + [acceptor protein]-L-lysine = [E2 ubiquitin-conjugating enzyme]-L-cysteine + N(6)-ubiquitinyl-[acceptor protein]-L-lysine.</text>
        <dbReference type="EC" id="2.3.2.27"/>
    </reaction>
</comment>
<dbReference type="InterPro" id="IPR019734">
    <property type="entry name" value="TPR_rpt"/>
</dbReference>
<evidence type="ECO:0000256" key="3">
    <source>
        <dbReference type="ARBA" id="ARBA00022679"/>
    </source>
</evidence>
<dbReference type="InterPro" id="IPR041312">
    <property type="entry name" value="CHIP_TPR_N"/>
</dbReference>
<gene>
    <name evidence="11" type="ORF">PhCBS80983_g02799</name>
</gene>
<sequence>MAASADDHKLRGNVFFMQQLYDDAIREYGIAIVRNPSVPAYYTNRALCFIRMGQHDRAIADAEKAIDLDSTLAKGHYLKMGQALLLDNNRLDAAINALRKAHSLAIEQQVLSVEEIGQKLREAKKKKWEIMDARRRKNDSELHQYLTALVERDRQRQTSQLHPDNLQDIEDTNAQFDNRLSEITGLFTRADDLGKRREIPDHFIGKISFELMSDPVVTPSGITYDRSEIISHLRKIGRFDPLSRQPMTESDLIPNLALRDTIADFLAANGWAIDY</sequence>
<dbReference type="GO" id="GO:0043161">
    <property type="term" value="P:proteasome-mediated ubiquitin-dependent protein catabolic process"/>
    <property type="evidence" value="ECO:0007669"/>
    <property type="project" value="TreeGrafter"/>
</dbReference>
<dbReference type="SUPFAM" id="SSF48452">
    <property type="entry name" value="TPR-like"/>
    <property type="match status" value="1"/>
</dbReference>
<dbReference type="InterPro" id="IPR013083">
    <property type="entry name" value="Znf_RING/FYVE/PHD"/>
</dbReference>
<protein>
    <recommendedName>
        <fullName evidence="7">E3 ubiquitin-protein ligase CHIP</fullName>
        <ecNumber evidence="2">2.3.2.27</ecNumber>
    </recommendedName>
    <alternativeName>
        <fullName evidence="8">RING-type E3 ubiquitin transferase CHIP</fullName>
    </alternativeName>
</protein>
<evidence type="ECO:0000313" key="11">
    <source>
        <dbReference type="EMBL" id="TPX58960.1"/>
    </source>
</evidence>
<dbReference type="GO" id="GO:0071218">
    <property type="term" value="P:cellular response to misfolded protein"/>
    <property type="evidence" value="ECO:0007669"/>
    <property type="project" value="TreeGrafter"/>
</dbReference>
<dbReference type="Proteomes" id="UP000318582">
    <property type="component" value="Unassembled WGS sequence"/>
</dbReference>
<evidence type="ECO:0000256" key="1">
    <source>
        <dbReference type="ARBA" id="ARBA00000900"/>
    </source>
</evidence>
<keyword evidence="3" id="KW-0808">Transferase</keyword>
<evidence type="ECO:0000256" key="8">
    <source>
        <dbReference type="ARBA" id="ARBA00044543"/>
    </source>
</evidence>
<proteinExistence type="predicted"/>
<dbReference type="SMART" id="SM00504">
    <property type="entry name" value="Ubox"/>
    <property type="match status" value="1"/>
</dbReference>
<dbReference type="SUPFAM" id="SSF57850">
    <property type="entry name" value="RING/U-box"/>
    <property type="match status" value="1"/>
</dbReference>
<dbReference type="PANTHER" id="PTHR46803">
    <property type="entry name" value="E3 UBIQUITIN-PROTEIN LIGASE CHIP"/>
    <property type="match status" value="1"/>
</dbReference>
<name>A0A507E785_9FUNG</name>
<dbReference type="PROSITE" id="PS50005">
    <property type="entry name" value="TPR"/>
    <property type="match status" value="1"/>
</dbReference>
<dbReference type="PROSITE" id="PS51698">
    <property type="entry name" value="U_BOX"/>
    <property type="match status" value="1"/>
</dbReference>
<comment type="caution">
    <text evidence="11">The sequence shown here is derived from an EMBL/GenBank/DDBJ whole genome shotgun (WGS) entry which is preliminary data.</text>
</comment>
<keyword evidence="12" id="KW-1185">Reference proteome</keyword>
<accession>A0A507E785</accession>
<dbReference type="FunFam" id="3.30.40.10:FF:000124">
    <property type="entry name" value="STIP1 homology and U box-containing protein 1"/>
    <property type="match status" value="1"/>
</dbReference>
<dbReference type="Pfam" id="PF04564">
    <property type="entry name" value="U-box"/>
    <property type="match status" value="1"/>
</dbReference>
<dbReference type="GO" id="GO:0000209">
    <property type="term" value="P:protein polyubiquitination"/>
    <property type="evidence" value="ECO:0007669"/>
    <property type="project" value="TreeGrafter"/>
</dbReference>
<dbReference type="SMART" id="SM00028">
    <property type="entry name" value="TPR"/>
    <property type="match status" value="2"/>
</dbReference>
<dbReference type="Gene3D" id="6.10.140.2020">
    <property type="match status" value="1"/>
</dbReference>
<reference evidence="11 12" key="1">
    <citation type="journal article" date="2019" name="Sci. Rep.">
        <title>Comparative genomics of chytrid fungi reveal insights into the obligate biotrophic and pathogenic lifestyle of Synchytrium endobioticum.</title>
        <authorList>
            <person name="van de Vossenberg B.T.L.H."/>
            <person name="Warris S."/>
            <person name="Nguyen H.D.T."/>
            <person name="van Gent-Pelzer M.P.E."/>
            <person name="Joly D.L."/>
            <person name="van de Geest H.C."/>
            <person name="Bonants P.J.M."/>
            <person name="Smith D.S."/>
            <person name="Levesque C.A."/>
            <person name="van der Lee T.A.J."/>
        </authorList>
    </citation>
    <scope>NUCLEOTIDE SEQUENCE [LARGE SCALE GENOMIC DNA]</scope>
    <source>
        <strain evidence="11 12">CBS 809.83</strain>
    </source>
</reference>
<evidence type="ECO:0000313" key="12">
    <source>
        <dbReference type="Proteomes" id="UP000318582"/>
    </source>
</evidence>
<dbReference type="EMBL" id="QEAQ01000030">
    <property type="protein sequence ID" value="TPX58960.1"/>
    <property type="molecule type" value="Genomic_DNA"/>
</dbReference>
<dbReference type="GO" id="GO:0006515">
    <property type="term" value="P:protein quality control for misfolded or incompletely synthesized proteins"/>
    <property type="evidence" value="ECO:0007669"/>
    <property type="project" value="TreeGrafter"/>
</dbReference>
<dbReference type="Gene3D" id="3.30.40.10">
    <property type="entry name" value="Zinc/RING finger domain, C3HC4 (zinc finger)"/>
    <property type="match status" value="1"/>
</dbReference>
<keyword evidence="4" id="KW-0677">Repeat</keyword>
<dbReference type="GO" id="GO:0005737">
    <property type="term" value="C:cytoplasm"/>
    <property type="evidence" value="ECO:0007669"/>
    <property type="project" value="TreeGrafter"/>
</dbReference>
<evidence type="ECO:0000256" key="2">
    <source>
        <dbReference type="ARBA" id="ARBA00012483"/>
    </source>
</evidence>
<keyword evidence="6 9" id="KW-0802">TPR repeat</keyword>
<keyword evidence="5" id="KW-0833">Ubl conjugation pathway</keyword>
<feature type="domain" description="U-box" evidence="10">
    <location>
        <begin position="198"/>
        <end position="272"/>
    </location>
</feature>
<dbReference type="InterPro" id="IPR003613">
    <property type="entry name" value="Ubox_domain"/>
</dbReference>
<evidence type="ECO:0000256" key="6">
    <source>
        <dbReference type="ARBA" id="ARBA00022803"/>
    </source>
</evidence>
<dbReference type="GO" id="GO:0061630">
    <property type="term" value="F:ubiquitin protein ligase activity"/>
    <property type="evidence" value="ECO:0007669"/>
    <property type="project" value="UniProtKB-EC"/>
</dbReference>
<dbReference type="PANTHER" id="PTHR46803:SF2">
    <property type="entry name" value="E3 UBIQUITIN-PROTEIN LIGASE CHIP"/>
    <property type="match status" value="1"/>
</dbReference>
<feature type="repeat" description="TPR" evidence="9">
    <location>
        <begin position="39"/>
        <end position="72"/>
    </location>
</feature>
<dbReference type="Gene3D" id="1.25.40.10">
    <property type="entry name" value="Tetratricopeptide repeat domain"/>
    <property type="match status" value="1"/>
</dbReference>
<dbReference type="GO" id="GO:0045862">
    <property type="term" value="P:positive regulation of proteolysis"/>
    <property type="evidence" value="ECO:0007669"/>
    <property type="project" value="TreeGrafter"/>
</dbReference>
<dbReference type="Pfam" id="PF18391">
    <property type="entry name" value="CHIP_TPR_N"/>
    <property type="match status" value="1"/>
</dbReference>
<evidence type="ECO:0000256" key="9">
    <source>
        <dbReference type="PROSITE-ProRule" id="PRU00339"/>
    </source>
</evidence>
<evidence type="ECO:0000256" key="5">
    <source>
        <dbReference type="ARBA" id="ARBA00022786"/>
    </source>
</evidence>
<dbReference type="GO" id="GO:0051087">
    <property type="term" value="F:protein-folding chaperone binding"/>
    <property type="evidence" value="ECO:0007669"/>
    <property type="project" value="TreeGrafter"/>
</dbReference>
<organism evidence="11 12">
    <name type="scientific">Powellomyces hirtus</name>
    <dbReference type="NCBI Taxonomy" id="109895"/>
    <lineage>
        <taxon>Eukaryota</taxon>
        <taxon>Fungi</taxon>
        <taxon>Fungi incertae sedis</taxon>
        <taxon>Chytridiomycota</taxon>
        <taxon>Chytridiomycota incertae sedis</taxon>
        <taxon>Chytridiomycetes</taxon>
        <taxon>Spizellomycetales</taxon>
        <taxon>Powellomycetaceae</taxon>
        <taxon>Powellomyces</taxon>
    </lineage>
</organism>
<dbReference type="CDD" id="cd16654">
    <property type="entry name" value="RING-Ubox_CHIP"/>
    <property type="match status" value="1"/>
</dbReference>
<dbReference type="InterPro" id="IPR011990">
    <property type="entry name" value="TPR-like_helical_dom_sf"/>
</dbReference>
<dbReference type="Pfam" id="PF13432">
    <property type="entry name" value="TPR_16"/>
    <property type="match status" value="1"/>
</dbReference>
<evidence type="ECO:0000256" key="4">
    <source>
        <dbReference type="ARBA" id="ARBA00022737"/>
    </source>
</evidence>
<dbReference type="EC" id="2.3.2.27" evidence="2"/>
<evidence type="ECO:0000256" key="7">
    <source>
        <dbReference type="ARBA" id="ARBA00044534"/>
    </source>
</evidence>
<dbReference type="InterPro" id="IPR045202">
    <property type="entry name" value="CHIP_RING-Ubox"/>
</dbReference>